<dbReference type="EMBL" id="JAANHS010000001">
    <property type="protein sequence ID" value="NHB75380.1"/>
    <property type="molecule type" value="Genomic_DNA"/>
</dbReference>
<comment type="caution">
    <text evidence="1">The sequence shown here is derived from an EMBL/GenBank/DDBJ whole genome shotgun (WGS) entry which is preliminary data.</text>
</comment>
<proteinExistence type="predicted"/>
<dbReference type="Proteomes" id="UP001515660">
    <property type="component" value="Unassembled WGS sequence"/>
</dbReference>
<organism evidence="1 2">
    <name type="scientific">Rhodobacter calidifons</name>
    <dbReference type="NCBI Taxonomy" id="2715277"/>
    <lineage>
        <taxon>Bacteria</taxon>
        <taxon>Pseudomonadati</taxon>
        <taxon>Pseudomonadota</taxon>
        <taxon>Alphaproteobacteria</taxon>
        <taxon>Rhodobacterales</taxon>
        <taxon>Rhodobacter group</taxon>
        <taxon>Rhodobacter</taxon>
    </lineage>
</organism>
<evidence type="ECO:0000313" key="1">
    <source>
        <dbReference type="EMBL" id="NHB75380.1"/>
    </source>
</evidence>
<evidence type="ECO:0008006" key="3">
    <source>
        <dbReference type="Google" id="ProtNLM"/>
    </source>
</evidence>
<gene>
    <name evidence="1" type="ORF">G8O29_01320</name>
</gene>
<keyword evidence="2" id="KW-1185">Reference proteome</keyword>
<evidence type="ECO:0000313" key="2">
    <source>
        <dbReference type="Proteomes" id="UP001515660"/>
    </source>
</evidence>
<sequence length="139" mass="14475">MMTLAGCRKTGRIGVLARAGLILGCGTLLSGCGGLFEGIEGTRPYSGPDSVIATAQDFGRDDSKLVDGEAAIAYDPDGCQVWIIDDGLEGYSSPRFDPRTGLPVCDGKYPPGTVIGVYETRDAGIRDRVSGPARGHGKP</sequence>
<protein>
    <recommendedName>
        <fullName evidence="3">Lipoprotein</fullName>
    </recommendedName>
</protein>
<accession>A0ABX0G2K5</accession>
<reference evidence="1 2" key="1">
    <citation type="journal article" date="2022" name="Microorganisms">
        <title>Genome Sequence and Characterization of a Xanthorhodopsin-Containing, Aerobic Anoxygenic Phototrophic Rhodobacter Species, Isolated from Mesophilic Conditions at Yellowstone National Park.</title>
        <authorList>
            <person name="Kyndt J.A."/>
            <person name="Robertson S."/>
            <person name="Shoffstall I.B."/>
            <person name="Ramaley R.F."/>
            <person name="Meyer T.E."/>
        </authorList>
    </citation>
    <scope>NUCLEOTIDE SEQUENCE [LARGE SCALE GENOMIC DNA]</scope>
    <source>
        <strain evidence="1 2">M37P</strain>
    </source>
</reference>
<name>A0ABX0G2K5_9RHOB</name>